<dbReference type="EMBL" id="KV919141">
    <property type="protein sequence ID" value="OSX71375.1"/>
    <property type="molecule type" value="Genomic_DNA"/>
</dbReference>
<accession>A0A1X6NS19</accession>
<protein>
    <submittedName>
        <fullName evidence="1">Uncharacterized protein</fullName>
    </submittedName>
</protein>
<organism evidence="1 2">
    <name type="scientific">Porphyra umbilicalis</name>
    <name type="common">Purple laver</name>
    <name type="synonym">Red alga</name>
    <dbReference type="NCBI Taxonomy" id="2786"/>
    <lineage>
        <taxon>Eukaryota</taxon>
        <taxon>Rhodophyta</taxon>
        <taxon>Bangiophyceae</taxon>
        <taxon>Bangiales</taxon>
        <taxon>Bangiaceae</taxon>
        <taxon>Porphyra</taxon>
    </lineage>
</organism>
<dbReference type="AlphaFoldDB" id="A0A1X6NS19"/>
<dbReference type="Proteomes" id="UP000218209">
    <property type="component" value="Unassembled WGS sequence"/>
</dbReference>
<proteinExistence type="predicted"/>
<evidence type="ECO:0000313" key="1">
    <source>
        <dbReference type="EMBL" id="OSX71375.1"/>
    </source>
</evidence>
<reference evidence="1 2" key="1">
    <citation type="submission" date="2017-03" db="EMBL/GenBank/DDBJ databases">
        <title>WGS assembly of Porphyra umbilicalis.</title>
        <authorList>
            <person name="Brawley S.H."/>
            <person name="Blouin N.A."/>
            <person name="Ficko-Blean E."/>
            <person name="Wheeler G.L."/>
            <person name="Lohr M."/>
            <person name="Goodson H.V."/>
            <person name="Jenkins J.W."/>
            <person name="Blaby-Haas C.E."/>
            <person name="Helliwell K.E."/>
            <person name="Chan C."/>
            <person name="Marriage T."/>
            <person name="Bhattacharya D."/>
            <person name="Klein A.S."/>
            <person name="Badis Y."/>
            <person name="Brodie J."/>
            <person name="Cao Y."/>
            <person name="Collen J."/>
            <person name="Dittami S.M."/>
            <person name="Gachon C.M."/>
            <person name="Green B.R."/>
            <person name="Karpowicz S."/>
            <person name="Kim J.W."/>
            <person name="Kudahl U."/>
            <person name="Lin S."/>
            <person name="Michel G."/>
            <person name="Mittag M."/>
            <person name="Olson B.J."/>
            <person name="Pangilinan J."/>
            <person name="Peng Y."/>
            <person name="Qiu H."/>
            <person name="Shu S."/>
            <person name="Singer J.T."/>
            <person name="Smith A.G."/>
            <person name="Sprecher B.N."/>
            <person name="Wagner V."/>
            <person name="Wang W."/>
            <person name="Wang Z.-Y."/>
            <person name="Yan J."/>
            <person name="Yarish C."/>
            <person name="Zoeuner-Riek S."/>
            <person name="Zhuang Y."/>
            <person name="Zou Y."/>
            <person name="Lindquist E.A."/>
            <person name="Grimwood J."/>
            <person name="Barry K."/>
            <person name="Rokhsar D.S."/>
            <person name="Schmutz J."/>
            <person name="Stiller J.W."/>
            <person name="Grossman A.R."/>
            <person name="Prochnik S.E."/>
        </authorList>
    </citation>
    <scope>NUCLEOTIDE SEQUENCE [LARGE SCALE GENOMIC DNA]</scope>
    <source>
        <strain evidence="1">4086291</strain>
    </source>
</reference>
<keyword evidence="2" id="KW-1185">Reference proteome</keyword>
<name>A0A1X6NS19_PORUM</name>
<gene>
    <name evidence="1" type="ORF">BU14_0545s0003</name>
</gene>
<evidence type="ECO:0000313" key="2">
    <source>
        <dbReference type="Proteomes" id="UP000218209"/>
    </source>
</evidence>
<sequence>MSAERDAAASADARQLVAASCNSPDASFAAGLADAFAAASPEVQAWLYGNAPDCSTPEGFTTLGYRSVFIGEPASSLSDVGEIIVYKTATRHFVLGTVMAATNEHPFAHMGSQVTGLPFSGQARRRRFAVNMGAPCFQRVEVAALADGARITHERCLA</sequence>